<gene>
    <name evidence="2" type="ORF">NWFMUON74_25710</name>
</gene>
<reference evidence="2 3" key="1">
    <citation type="submission" date="2020-08" db="EMBL/GenBank/DDBJ databases">
        <title>Genome Sequencing of Nocardia wallacei strain FMUON74 and assembly.</title>
        <authorList>
            <person name="Toyokawa M."/>
            <person name="Uesaka K."/>
        </authorList>
    </citation>
    <scope>NUCLEOTIDE SEQUENCE [LARGE SCALE GENOMIC DNA]</scope>
    <source>
        <strain evidence="2 3">FMUON74</strain>
    </source>
</reference>
<dbReference type="InterPro" id="IPR032710">
    <property type="entry name" value="NTF2-like_dom_sf"/>
</dbReference>
<dbReference type="GeneID" id="80347125"/>
<dbReference type="AlphaFoldDB" id="A0A7G1KLE0"/>
<dbReference type="Pfam" id="PF13577">
    <property type="entry name" value="SnoaL_4"/>
    <property type="match status" value="1"/>
</dbReference>
<protein>
    <recommendedName>
        <fullName evidence="1">SnoaL-like domain-containing protein</fullName>
    </recommendedName>
</protein>
<evidence type="ECO:0000259" key="1">
    <source>
        <dbReference type="Pfam" id="PF13577"/>
    </source>
</evidence>
<dbReference type="KEGG" id="nwl:NWFMUON74_25710"/>
<dbReference type="EMBL" id="AP023396">
    <property type="protein sequence ID" value="BCK54799.1"/>
    <property type="molecule type" value="Genomic_DNA"/>
</dbReference>
<dbReference type="InterPro" id="IPR037401">
    <property type="entry name" value="SnoaL-like"/>
</dbReference>
<evidence type="ECO:0000313" key="3">
    <source>
        <dbReference type="Proteomes" id="UP000516173"/>
    </source>
</evidence>
<sequence length="143" mass="15624">MTSIDALIRDLADRAELTELVARHSLWVDEGFADTGLLFTEDVVVTSVRGEAHGIEALTALARKGHDAYARTLHSKCNVVIEIDGDTATLRAHDLAVYVIDAETEAVAAAIHRYRARRSASGWRFDRLEVSPVALTEALARAL</sequence>
<feature type="domain" description="SnoaL-like" evidence="1">
    <location>
        <begin position="10"/>
        <end position="128"/>
    </location>
</feature>
<dbReference type="Gene3D" id="3.10.450.50">
    <property type="match status" value="1"/>
</dbReference>
<organism evidence="2 3">
    <name type="scientific">Nocardia wallacei</name>
    <dbReference type="NCBI Taxonomy" id="480035"/>
    <lineage>
        <taxon>Bacteria</taxon>
        <taxon>Bacillati</taxon>
        <taxon>Actinomycetota</taxon>
        <taxon>Actinomycetes</taxon>
        <taxon>Mycobacteriales</taxon>
        <taxon>Nocardiaceae</taxon>
        <taxon>Nocardia</taxon>
    </lineage>
</organism>
<dbReference type="Proteomes" id="UP000516173">
    <property type="component" value="Chromosome"/>
</dbReference>
<name>A0A7G1KLE0_9NOCA</name>
<keyword evidence="3" id="KW-1185">Reference proteome</keyword>
<accession>A0A7G1KLE0</accession>
<dbReference type="RefSeq" id="WP_187688003.1">
    <property type="nucleotide sequence ID" value="NZ_AP023396.1"/>
</dbReference>
<proteinExistence type="predicted"/>
<evidence type="ECO:0000313" key="2">
    <source>
        <dbReference type="EMBL" id="BCK54799.1"/>
    </source>
</evidence>
<dbReference type="SUPFAM" id="SSF54427">
    <property type="entry name" value="NTF2-like"/>
    <property type="match status" value="1"/>
</dbReference>